<proteinExistence type="predicted"/>
<feature type="non-terminal residue" evidence="1">
    <location>
        <position position="1"/>
    </location>
</feature>
<dbReference type="EMBL" id="JAHHUM010002204">
    <property type="protein sequence ID" value="KAK5605593.1"/>
    <property type="molecule type" value="Genomic_DNA"/>
</dbReference>
<keyword evidence="2" id="KW-1185">Reference proteome</keyword>
<comment type="caution">
    <text evidence="1">The sequence shown here is derived from an EMBL/GenBank/DDBJ whole genome shotgun (WGS) entry which is preliminary data.</text>
</comment>
<reference evidence="1 2" key="1">
    <citation type="submission" date="2021-06" db="EMBL/GenBank/DDBJ databases">
        <authorList>
            <person name="Palmer J.M."/>
        </authorList>
    </citation>
    <scope>NUCLEOTIDE SEQUENCE [LARGE SCALE GENOMIC DNA]</scope>
    <source>
        <strain evidence="1 2">MEX-2019</strain>
        <tissue evidence="1">Muscle</tissue>
    </source>
</reference>
<organism evidence="1 2">
    <name type="scientific">Crenichthys baileyi</name>
    <name type="common">White River springfish</name>
    <dbReference type="NCBI Taxonomy" id="28760"/>
    <lineage>
        <taxon>Eukaryota</taxon>
        <taxon>Metazoa</taxon>
        <taxon>Chordata</taxon>
        <taxon>Craniata</taxon>
        <taxon>Vertebrata</taxon>
        <taxon>Euteleostomi</taxon>
        <taxon>Actinopterygii</taxon>
        <taxon>Neopterygii</taxon>
        <taxon>Teleostei</taxon>
        <taxon>Neoteleostei</taxon>
        <taxon>Acanthomorphata</taxon>
        <taxon>Ovalentaria</taxon>
        <taxon>Atherinomorphae</taxon>
        <taxon>Cyprinodontiformes</taxon>
        <taxon>Goodeidae</taxon>
        <taxon>Crenichthys</taxon>
    </lineage>
</organism>
<gene>
    <name evidence="1" type="ORF">CRENBAI_009604</name>
</gene>
<dbReference type="Proteomes" id="UP001311232">
    <property type="component" value="Unassembled WGS sequence"/>
</dbReference>
<evidence type="ECO:0000313" key="2">
    <source>
        <dbReference type="Proteomes" id="UP001311232"/>
    </source>
</evidence>
<dbReference type="AlphaFoldDB" id="A0AAV9R8H7"/>
<sequence>SEQQNLILVLEWWFLEGTQRQEQIEKPQLQGKSECGRQRLKSDPGNPRDGLCGLCWDVLSSGIQLFIVTASISAL</sequence>
<name>A0AAV9R8H7_9TELE</name>
<evidence type="ECO:0000313" key="1">
    <source>
        <dbReference type="EMBL" id="KAK5605593.1"/>
    </source>
</evidence>
<protein>
    <submittedName>
        <fullName evidence="1">Uncharacterized protein</fullName>
    </submittedName>
</protein>
<accession>A0AAV9R8H7</accession>